<reference evidence="3 4" key="1">
    <citation type="journal article" date="2015" name="Mol. Plant Microbe Interact.">
        <title>Genome, transcriptome, and functional analyses of Penicillium expansum provide new insights into secondary metabolism and pathogenicity.</title>
        <authorList>
            <person name="Ballester A.R."/>
            <person name="Marcet-Houben M."/>
            <person name="Levin E."/>
            <person name="Sela N."/>
            <person name="Selma-Lazaro C."/>
            <person name="Carmona L."/>
            <person name="Wisniewski M."/>
            <person name="Droby S."/>
            <person name="Gonzalez-Candelas L."/>
            <person name="Gabaldon T."/>
        </authorList>
    </citation>
    <scope>NUCLEOTIDE SEQUENCE [LARGE SCALE GENOMIC DNA]</scope>
    <source>
        <strain evidence="3 4">PHI-1</strain>
    </source>
</reference>
<keyword evidence="4" id="KW-1185">Reference proteome</keyword>
<evidence type="ECO:0000313" key="3">
    <source>
        <dbReference type="EMBL" id="KGO74612.1"/>
    </source>
</evidence>
<keyword evidence="1" id="KW-0539">Nucleus</keyword>
<accession>A0A0A2L3E1</accession>
<organism evidence="3 4">
    <name type="scientific">Penicillium italicum</name>
    <name type="common">Blue mold</name>
    <dbReference type="NCBI Taxonomy" id="40296"/>
    <lineage>
        <taxon>Eukaryota</taxon>
        <taxon>Fungi</taxon>
        <taxon>Dikarya</taxon>
        <taxon>Ascomycota</taxon>
        <taxon>Pezizomycotina</taxon>
        <taxon>Eurotiomycetes</taxon>
        <taxon>Eurotiomycetidae</taxon>
        <taxon>Eurotiales</taxon>
        <taxon>Aspergillaceae</taxon>
        <taxon>Penicillium</taxon>
    </lineage>
</organism>
<dbReference type="GO" id="GO:0008270">
    <property type="term" value="F:zinc ion binding"/>
    <property type="evidence" value="ECO:0007669"/>
    <property type="project" value="InterPro"/>
</dbReference>
<gene>
    <name evidence="3" type="ORF">PITC_002570</name>
</gene>
<evidence type="ECO:0000259" key="2">
    <source>
        <dbReference type="Pfam" id="PF04082"/>
    </source>
</evidence>
<evidence type="ECO:0000313" key="4">
    <source>
        <dbReference type="Proteomes" id="UP000030104"/>
    </source>
</evidence>
<evidence type="ECO:0000256" key="1">
    <source>
        <dbReference type="ARBA" id="ARBA00023242"/>
    </source>
</evidence>
<dbReference type="OrthoDB" id="10249920at2759"/>
<comment type="caution">
    <text evidence="3">The sequence shown here is derived from an EMBL/GenBank/DDBJ whole genome shotgun (WGS) entry which is preliminary data.</text>
</comment>
<dbReference type="Proteomes" id="UP000030104">
    <property type="component" value="Unassembled WGS sequence"/>
</dbReference>
<dbReference type="Pfam" id="PF04082">
    <property type="entry name" value="Fungal_trans"/>
    <property type="match status" value="1"/>
</dbReference>
<dbReference type="AlphaFoldDB" id="A0A0A2L3E1"/>
<dbReference type="EMBL" id="JQGA01000595">
    <property type="protein sequence ID" value="KGO74612.1"/>
    <property type="molecule type" value="Genomic_DNA"/>
</dbReference>
<name>A0A0A2L3E1_PENIT</name>
<dbReference type="GO" id="GO:0003677">
    <property type="term" value="F:DNA binding"/>
    <property type="evidence" value="ECO:0007669"/>
    <property type="project" value="InterPro"/>
</dbReference>
<dbReference type="InterPro" id="IPR007219">
    <property type="entry name" value="XnlR_reg_dom"/>
</dbReference>
<feature type="domain" description="Xylanolytic transcriptional activator regulatory" evidence="2">
    <location>
        <begin position="66"/>
        <end position="166"/>
    </location>
</feature>
<dbReference type="PhylomeDB" id="A0A0A2L3E1"/>
<proteinExistence type="predicted"/>
<dbReference type="HOGENOM" id="CLU_1434887_0_0_1"/>
<sequence length="189" mass="21478">MQIEDSGEPAFIGPSGNFCFPVAPHRSKSTEKRSAEKPMMARLRADSTETHKLDVSEITHRQHLIDIFIHLINPIHQFLDTATLFQIQQENLSPQLGLLQNAVLAAAALLSDDPASEALGCEMAYKVEQTALQSCRQHPSVLVIQALSIMCWRELALDQNNMGWMYNCASYNRILWKFFLLFLANWIYE</sequence>
<dbReference type="GO" id="GO:0006351">
    <property type="term" value="P:DNA-templated transcription"/>
    <property type="evidence" value="ECO:0007669"/>
    <property type="project" value="InterPro"/>
</dbReference>
<protein>
    <recommendedName>
        <fullName evidence="2">Xylanolytic transcriptional activator regulatory domain-containing protein</fullName>
    </recommendedName>
</protein>